<dbReference type="EMBL" id="AUSU01005353">
    <property type="protein sequence ID" value="EPS63632.1"/>
    <property type="molecule type" value="Genomic_DNA"/>
</dbReference>
<reference evidence="1 2" key="1">
    <citation type="journal article" date="2013" name="BMC Genomics">
        <title>The miniature genome of a carnivorous plant Genlisea aurea contains a low number of genes and short non-coding sequences.</title>
        <authorList>
            <person name="Leushkin E.V."/>
            <person name="Sutormin R.A."/>
            <person name="Nabieva E.R."/>
            <person name="Penin A.A."/>
            <person name="Kondrashov A.S."/>
            <person name="Logacheva M.D."/>
        </authorList>
    </citation>
    <scope>NUCLEOTIDE SEQUENCE [LARGE SCALE GENOMIC DNA]</scope>
</reference>
<evidence type="ECO:0000313" key="1">
    <source>
        <dbReference type="EMBL" id="EPS63632.1"/>
    </source>
</evidence>
<name>S8DUP5_9LAMI</name>
<gene>
    <name evidence="1" type="ORF">M569_11152</name>
</gene>
<dbReference type="Proteomes" id="UP000015453">
    <property type="component" value="Unassembled WGS sequence"/>
</dbReference>
<dbReference type="AlphaFoldDB" id="S8DUP5"/>
<organism evidence="1 2">
    <name type="scientific">Genlisea aurea</name>
    <dbReference type="NCBI Taxonomy" id="192259"/>
    <lineage>
        <taxon>Eukaryota</taxon>
        <taxon>Viridiplantae</taxon>
        <taxon>Streptophyta</taxon>
        <taxon>Embryophyta</taxon>
        <taxon>Tracheophyta</taxon>
        <taxon>Spermatophyta</taxon>
        <taxon>Magnoliopsida</taxon>
        <taxon>eudicotyledons</taxon>
        <taxon>Gunneridae</taxon>
        <taxon>Pentapetalae</taxon>
        <taxon>asterids</taxon>
        <taxon>lamiids</taxon>
        <taxon>Lamiales</taxon>
        <taxon>Lentibulariaceae</taxon>
        <taxon>Genlisea</taxon>
    </lineage>
</organism>
<evidence type="ECO:0000313" key="2">
    <source>
        <dbReference type="Proteomes" id="UP000015453"/>
    </source>
</evidence>
<proteinExistence type="predicted"/>
<protein>
    <submittedName>
        <fullName evidence="1">Uncharacterized protein</fullName>
    </submittedName>
</protein>
<accession>S8DUP5</accession>
<comment type="caution">
    <text evidence="1">The sequence shown here is derived from an EMBL/GenBank/DDBJ whole genome shotgun (WGS) entry which is preliminary data.</text>
</comment>
<sequence length="63" mass="6753">MFQQRSTVSPEVNKVEYTAGRRPGGGRVILCPASVVRPVIYDGEFILCAPAASVLALEARDCS</sequence>
<keyword evidence="2" id="KW-1185">Reference proteome</keyword>